<name>A0A811T7Z7_9EURY</name>
<gene>
    <name evidence="1" type="ORF">DIAAKJNI_00182</name>
</gene>
<organism evidence="1 2">
    <name type="scientific">Candidatus Argoarchaeum ethanivorans</name>
    <dbReference type="NCBI Taxonomy" id="2608793"/>
    <lineage>
        <taxon>Archaea</taxon>
        <taxon>Methanobacteriati</taxon>
        <taxon>Methanobacteriota</taxon>
        <taxon>Stenosarchaea group</taxon>
        <taxon>Methanomicrobia</taxon>
        <taxon>Methanosarcinales</taxon>
        <taxon>Methanosarcinales incertae sedis</taxon>
        <taxon>GOM Arc I cluster</taxon>
        <taxon>Candidatus Argoarchaeum</taxon>
    </lineage>
</organism>
<dbReference type="Proteomes" id="UP000639006">
    <property type="component" value="Unassembled WGS sequence"/>
</dbReference>
<reference evidence="1" key="1">
    <citation type="submission" date="2020-10" db="EMBL/GenBank/DDBJ databases">
        <authorList>
            <person name="Hahn C.J."/>
            <person name="Laso-Perez R."/>
            <person name="Vulcano F."/>
            <person name="Vaziourakis K.-M."/>
            <person name="Stokke R."/>
            <person name="Steen I.H."/>
            <person name="Teske A."/>
            <person name="Boetius A."/>
            <person name="Liebeke M."/>
            <person name="Amann R."/>
            <person name="Knittel K."/>
        </authorList>
    </citation>
    <scope>NUCLEOTIDE SEQUENCE</scope>
    <source>
        <strain evidence="1">Gfbio:e3339647-f889-4370-9287-4fb5cb688e4c:AG392M11_GoMArc1</strain>
    </source>
</reference>
<sequence>MLSCMDKYFVLKKFLGVEYFEDMVNTVGEEGLSRLNDQLEAVLQIIEKDPEREIKQGRLKDKLKSEFYDTLPEMEWAAHFSNKNLLVVIEPCFPNKGPDLKVVVKNRWIYFEITVRGLSEEKQELNLYSMELSSRIEKIKSGFSIIVDFNESFSKEDLIPLIKTIKKRIADFKEKGILKPVTTYYFSPADSKDWYGFDGINDPEDLYTNPEKYPLSDIIHTAKAEIIFYPRDNLDYTSVSCGGPARIGFGDIDKINSKLHKKQNRQLLKNEPNVIILHDAGIRYTEDALYGKLQETTLKSNKTGEIIDTYLNRDNSGLFRSSTRVSAVVFVGYDRDHEFKKKVFLNPNAKNPLCEEEIKIIRGV</sequence>
<proteinExistence type="predicted"/>
<comment type="caution">
    <text evidence="1">The sequence shown here is derived from an EMBL/GenBank/DDBJ whole genome shotgun (WGS) entry which is preliminary data.</text>
</comment>
<dbReference type="AlphaFoldDB" id="A0A811T7Z7"/>
<evidence type="ECO:0000313" key="1">
    <source>
        <dbReference type="EMBL" id="CAD6491958.1"/>
    </source>
</evidence>
<dbReference type="EMBL" id="CAJHIQ010000007">
    <property type="protein sequence ID" value="CAD6491958.1"/>
    <property type="molecule type" value="Genomic_DNA"/>
</dbReference>
<evidence type="ECO:0000313" key="2">
    <source>
        <dbReference type="Proteomes" id="UP000639006"/>
    </source>
</evidence>
<accession>A0A811T7Z7</accession>
<protein>
    <submittedName>
        <fullName evidence="1">Uncharacterized protein</fullName>
    </submittedName>
</protein>